<feature type="domain" description="Histidine kinase" evidence="9">
    <location>
        <begin position="170"/>
        <end position="374"/>
    </location>
</feature>
<reference evidence="11" key="1">
    <citation type="submission" date="2017-05" db="EMBL/GenBank/DDBJ databases">
        <authorList>
            <person name="Sung H."/>
        </authorList>
    </citation>
    <scope>NUCLEOTIDE SEQUENCE [LARGE SCALE GENOMIC DNA]</scope>
    <source>
        <strain evidence="11">AR23208</strain>
    </source>
</reference>
<dbReference type="OrthoDB" id="2379721at2"/>
<evidence type="ECO:0000256" key="2">
    <source>
        <dbReference type="ARBA" id="ARBA00012438"/>
    </source>
</evidence>
<dbReference type="Pfam" id="PF02518">
    <property type="entry name" value="HATPase_c"/>
    <property type="match status" value="1"/>
</dbReference>
<name>A0A1Y0IHU5_9BACL</name>
<keyword evidence="3" id="KW-0597">Phosphoprotein</keyword>
<proteinExistence type="predicted"/>
<evidence type="ECO:0000256" key="8">
    <source>
        <dbReference type="ARBA" id="ARBA00023012"/>
    </source>
</evidence>
<evidence type="ECO:0000256" key="4">
    <source>
        <dbReference type="ARBA" id="ARBA00022679"/>
    </source>
</evidence>
<dbReference type="Gene3D" id="1.10.490.70">
    <property type="entry name" value="Histidine kinase N-terminal domain"/>
    <property type="match status" value="1"/>
</dbReference>
<dbReference type="RefSeq" id="WP_087455406.1">
    <property type="nucleotide sequence ID" value="NZ_CP021434.1"/>
</dbReference>
<sequence length="380" mass="43967">MLTIDKFRAHMALQIKEFTYRWWNDRHEDNQNFFYHMDDKFYETVLRQEAEELLDIVFQSFHGNNLASMTEWAKICSSKRATQGVPVDEAVERFRMFRHTLVTYFIDFAERENLPCRESLELAEALNNQCELAMQNYMTHYMAIKENYFNEQKRRLDTERLAAIGQMAAGVAHEVRNPLTATRGFLQLLMESQPHHFLTLAMQELDRGIMTINTMLDVAKPNKPQAPKRPVSLHKVLTSVAELFADHLYDKQIVMEFEDEDVLIEGSEETLKQAFFNVIKNALEAMKGAENPTIILRHKRKDGTLVVEVEDNGEGIPEELLHLLGTPFFSLKDGGVGLGLTMVFRTMHEHYARVETKSKTGEGVTFRFLFPLQELPETGL</sequence>
<comment type="catalytic activity">
    <reaction evidence="1">
        <text>ATP + protein L-histidine = ADP + protein N-phospho-L-histidine.</text>
        <dbReference type="EC" id="2.7.13.3"/>
    </reaction>
</comment>
<evidence type="ECO:0000256" key="5">
    <source>
        <dbReference type="ARBA" id="ARBA00022741"/>
    </source>
</evidence>
<keyword evidence="8" id="KW-0902">Two-component regulatory system</keyword>
<dbReference type="InterPro" id="IPR003594">
    <property type="entry name" value="HATPase_dom"/>
</dbReference>
<keyword evidence="4" id="KW-0808">Transferase</keyword>
<keyword evidence="5" id="KW-0547">Nucleotide-binding</keyword>
<dbReference type="SUPFAM" id="SSF55874">
    <property type="entry name" value="ATPase domain of HSP90 chaperone/DNA topoisomerase II/histidine kinase"/>
    <property type="match status" value="1"/>
</dbReference>
<dbReference type="GO" id="GO:0000155">
    <property type="term" value="F:phosphorelay sensor kinase activity"/>
    <property type="evidence" value="ECO:0007669"/>
    <property type="project" value="InterPro"/>
</dbReference>
<dbReference type="KEGG" id="tum:CBW65_02260"/>
<evidence type="ECO:0000313" key="10">
    <source>
        <dbReference type="EMBL" id="ARU60018.1"/>
    </source>
</evidence>
<keyword evidence="7" id="KW-0067">ATP-binding</keyword>
<evidence type="ECO:0000256" key="7">
    <source>
        <dbReference type="ARBA" id="ARBA00022840"/>
    </source>
</evidence>
<evidence type="ECO:0000259" key="9">
    <source>
        <dbReference type="PROSITE" id="PS50109"/>
    </source>
</evidence>
<dbReference type="GO" id="GO:0005524">
    <property type="term" value="F:ATP binding"/>
    <property type="evidence" value="ECO:0007669"/>
    <property type="project" value="UniProtKB-KW"/>
</dbReference>
<dbReference type="PANTHER" id="PTHR43065:SF10">
    <property type="entry name" value="PEROXIDE STRESS-ACTIVATED HISTIDINE KINASE MAK3"/>
    <property type="match status" value="1"/>
</dbReference>
<dbReference type="InterPro" id="IPR004358">
    <property type="entry name" value="Sig_transdc_His_kin-like_C"/>
</dbReference>
<dbReference type="InterPro" id="IPR025751">
    <property type="entry name" value="RsbRD_N_dom"/>
</dbReference>
<keyword evidence="6" id="KW-0418">Kinase</keyword>
<dbReference type="Proteomes" id="UP000195437">
    <property type="component" value="Chromosome"/>
</dbReference>
<dbReference type="CDD" id="cd00075">
    <property type="entry name" value="HATPase"/>
    <property type="match status" value="1"/>
</dbReference>
<keyword evidence="11" id="KW-1185">Reference proteome</keyword>
<dbReference type="Gene3D" id="1.10.287.130">
    <property type="match status" value="1"/>
</dbReference>
<dbReference type="SUPFAM" id="SSF47384">
    <property type="entry name" value="Homodimeric domain of signal transducing histidine kinase"/>
    <property type="match status" value="1"/>
</dbReference>
<evidence type="ECO:0000313" key="11">
    <source>
        <dbReference type="Proteomes" id="UP000195437"/>
    </source>
</evidence>
<protein>
    <recommendedName>
        <fullName evidence="2">histidine kinase</fullName>
        <ecNumber evidence="2">2.7.13.3</ecNumber>
    </recommendedName>
</protein>
<dbReference type="PANTHER" id="PTHR43065">
    <property type="entry name" value="SENSOR HISTIDINE KINASE"/>
    <property type="match status" value="1"/>
</dbReference>
<dbReference type="Gene3D" id="3.30.565.10">
    <property type="entry name" value="Histidine kinase-like ATPase, C-terminal domain"/>
    <property type="match status" value="1"/>
</dbReference>
<dbReference type="InterPro" id="IPR036890">
    <property type="entry name" value="HATPase_C_sf"/>
</dbReference>
<dbReference type="EMBL" id="CP021434">
    <property type="protein sequence ID" value="ARU60018.1"/>
    <property type="molecule type" value="Genomic_DNA"/>
</dbReference>
<dbReference type="AlphaFoldDB" id="A0A1Y0IHU5"/>
<gene>
    <name evidence="10" type="ORF">CBW65_02260</name>
</gene>
<dbReference type="InterPro" id="IPR005467">
    <property type="entry name" value="His_kinase_dom"/>
</dbReference>
<dbReference type="SMART" id="SM00387">
    <property type="entry name" value="HATPase_c"/>
    <property type="match status" value="1"/>
</dbReference>
<evidence type="ECO:0000256" key="3">
    <source>
        <dbReference type="ARBA" id="ARBA00022553"/>
    </source>
</evidence>
<dbReference type="PRINTS" id="PR00344">
    <property type="entry name" value="BCTRLSENSOR"/>
</dbReference>
<dbReference type="InterPro" id="IPR003661">
    <property type="entry name" value="HisK_dim/P_dom"/>
</dbReference>
<dbReference type="EC" id="2.7.13.3" evidence="2"/>
<dbReference type="SMART" id="SM00388">
    <property type="entry name" value="HisKA"/>
    <property type="match status" value="1"/>
</dbReference>
<organism evidence="10 11">
    <name type="scientific">Tumebacillus avium</name>
    <dbReference type="NCBI Taxonomy" id="1903704"/>
    <lineage>
        <taxon>Bacteria</taxon>
        <taxon>Bacillati</taxon>
        <taxon>Bacillota</taxon>
        <taxon>Bacilli</taxon>
        <taxon>Bacillales</taxon>
        <taxon>Alicyclobacillaceae</taxon>
        <taxon>Tumebacillus</taxon>
    </lineage>
</organism>
<dbReference type="Pfam" id="PF14361">
    <property type="entry name" value="RsbRD_N"/>
    <property type="match status" value="1"/>
</dbReference>
<dbReference type="InterPro" id="IPR036097">
    <property type="entry name" value="HisK_dim/P_sf"/>
</dbReference>
<evidence type="ECO:0000256" key="1">
    <source>
        <dbReference type="ARBA" id="ARBA00000085"/>
    </source>
</evidence>
<dbReference type="CDD" id="cd00082">
    <property type="entry name" value="HisKA"/>
    <property type="match status" value="1"/>
</dbReference>
<dbReference type="PROSITE" id="PS50109">
    <property type="entry name" value="HIS_KIN"/>
    <property type="match status" value="1"/>
</dbReference>
<evidence type="ECO:0000256" key="6">
    <source>
        <dbReference type="ARBA" id="ARBA00022777"/>
    </source>
</evidence>
<dbReference type="Pfam" id="PF00512">
    <property type="entry name" value="HisKA"/>
    <property type="match status" value="1"/>
</dbReference>
<accession>A0A1Y0IHU5</accession>